<gene>
    <name evidence="1" type="ORF">GNZ13_35455</name>
</gene>
<dbReference type="EMBL" id="WOEZ01000196">
    <property type="protein sequence ID" value="NPT59713.1"/>
    <property type="molecule type" value="Genomic_DNA"/>
</dbReference>
<reference evidence="1 2" key="1">
    <citation type="submission" date="2019-11" db="EMBL/GenBank/DDBJ databases">
        <title>Metabolism of dissolved organic matter in forest soils.</title>
        <authorList>
            <person name="Cyle K.T."/>
            <person name="Wilhelm R.C."/>
            <person name="Martinez C.E."/>
        </authorList>
    </citation>
    <scope>NUCLEOTIDE SEQUENCE [LARGE SCALE GENOMIC DNA]</scope>
    <source>
        <strain evidence="1 2">5N</strain>
    </source>
</reference>
<organism evidence="1 2">
    <name type="scientific">Paraburkholderia elongata</name>
    <dbReference type="NCBI Taxonomy" id="2675747"/>
    <lineage>
        <taxon>Bacteria</taxon>
        <taxon>Pseudomonadati</taxon>
        <taxon>Pseudomonadota</taxon>
        <taxon>Betaproteobacteria</taxon>
        <taxon>Burkholderiales</taxon>
        <taxon>Burkholderiaceae</taxon>
        <taxon>Paraburkholderia</taxon>
    </lineage>
</organism>
<accession>A0A972SL39</accession>
<protein>
    <submittedName>
        <fullName evidence="1">Uncharacterized protein</fullName>
    </submittedName>
</protein>
<proteinExistence type="predicted"/>
<evidence type="ECO:0000313" key="2">
    <source>
        <dbReference type="Proteomes" id="UP000655523"/>
    </source>
</evidence>
<dbReference type="Proteomes" id="UP000655523">
    <property type="component" value="Unassembled WGS sequence"/>
</dbReference>
<name>A0A972SL39_9BURK</name>
<dbReference type="AlphaFoldDB" id="A0A972SL39"/>
<keyword evidence="2" id="KW-1185">Reference proteome</keyword>
<comment type="caution">
    <text evidence="1">The sequence shown here is derived from an EMBL/GenBank/DDBJ whole genome shotgun (WGS) entry which is preliminary data.</text>
</comment>
<dbReference type="RefSeq" id="WP_172173292.1">
    <property type="nucleotide sequence ID" value="NZ_WOEZ01000196.1"/>
</dbReference>
<evidence type="ECO:0000313" key="1">
    <source>
        <dbReference type="EMBL" id="NPT59713.1"/>
    </source>
</evidence>
<sequence length="94" mass="10530">MANRYEVIDESTGKVILPACGNLALDAWFDHRGSSDYDFVREQRHARQDDDYNSVHITYVRERSFGVITPAGLLNESENGEADFMPACITGCEA</sequence>